<organism evidence="8 9">
    <name type="scientific">Luedemannella flava</name>
    <dbReference type="NCBI Taxonomy" id="349316"/>
    <lineage>
        <taxon>Bacteria</taxon>
        <taxon>Bacillati</taxon>
        <taxon>Actinomycetota</taxon>
        <taxon>Actinomycetes</taxon>
        <taxon>Micromonosporales</taxon>
        <taxon>Micromonosporaceae</taxon>
        <taxon>Luedemannella</taxon>
    </lineage>
</organism>
<dbReference type="PROSITE" id="PS51935">
    <property type="entry name" value="NLPC_P60"/>
    <property type="match status" value="1"/>
</dbReference>
<dbReference type="EMBL" id="BAAALT010000128">
    <property type="protein sequence ID" value="GAA1815000.1"/>
    <property type="molecule type" value="Genomic_DNA"/>
</dbReference>
<dbReference type="PANTHER" id="PTHR47359">
    <property type="entry name" value="PEPTIDOGLYCAN DL-ENDOPEPTIDASE CWLO"/>
    <property type="match status" value="1"/>
</dbReference>
<accession>A0ABP4YFH7</accession>
<dbReference type="InterPro" id="IPR038765">
    <property type="entry name" value="Papain-like_cys_pep_sf"/>
</dbReference>
<evidence type="ECO:0000256" key="2">
    <source>
        <dbReference type="ARBA" id="ARBA00022670"/>
    </source>
</evidence>
<proteinExistence type="inferred from homology"/>
<keyword evidence="9" id="KW-1185">Reference proteome</keyword>
<sequence>MGRRRQPKRVPARLGRAATAATTVTVVWLTPAIAQADPGTPNNPNASVPSRGVGNPANGHGHGSSTRGPGNPTAPPTATDRPTSPGLGAGNQAFVPPLKAGVARGPRGGSEPISEIPVPLTAMPQAPAAPVTTQMDPVTVQIMTEASATEQLGEQLKQLDADAAAAATAAGTARRPWDIATAQLAVHRQRAREIAADAYKGALALGPLSGYANDLQELGAVAPAFGRNVDAARKPPGRDSVQFDVARAEALERTTREAYEAALLTQQNLNTRRAVVKEQFDRHTKALAVLRERNKDKLPGLADARDNYEAGLGGSYAIGGANNGYQAGPKAISAVQFALRQVGKPYVWAAEGPNAYDCSGLTYAAYGSVGISIPRVSYNQYAGLQKVQLSQLLPGDLLFFSTDPNNWRKIHHVAMYIGNGKMVHAPTFGDHVRVAPIWWSEYYGAARVVDAVPVAGARPTTGAPTTTSRPPTTGPRTTAPTTRPGTTTTAPTTTRPSPTPPVTTRPPVTTAPPTTTVTTTTATTTAASSAAETSEATRESAGTQSSAAAATSGEASPRG</sequence>
<feature type="chain" id="PRO_5045119600" description="NlpC/P60 domain-containing protein" evidence="6">
    <location>
        <begin position="37"/>
        <end position="559"/>
    </location>
</feature>
<feature type="compositionally biased region" description="Low complexity" evidence="5">
    <location>
        <begin position="505"/>
        <end position="559"/>
    </location>
</feature>
<feature type="domain" description="NlpC/P60" evidence="7">
    <location>
        <begin position="328"/>
        <end position="455"/>
    </location>
</feature>
<reference evidence="9" key="1">
    <citation type="journal article" date="2019" name="Int. J. Syst. Evol. Microbiol.">
        <title>The Global Catalogue of Microorganisms (GCM) 10K type strain sequencing project: providing services to taxonomists for standard genome sequencing and annotation.</title>
        <authorList>
            <consortium name="The Broad Institute Genomics Platform"/>
            <consortium name="The Broad Institute Genome Sequencing Center for Infectious Disease"/>
            <person name="Wu L."/>
            <person name="Ma J."/>
        </authorList>
    </citation>
    <scope>NUCLEOTIDE SEQUENCE [LARGE SCALE GENOMIC DNA]</scope>
    <source>
        <strain evidence="9">JCM 13250</strain>
    </source>
</reference>
<comment type="caution">
    <text evidence="8">The sequence shown here is derived from an EMBL/GenBank/DDBJ whole genome shotgun (WGS) entry which is preliminary data.</text>
</comment>
<keyword evidence="6" id="KW-0732">Signal</keyword>
<feature type="compositionally biased region" description="Low complexity" evidence="5">
    <location>
        <begin position="457"/>
        <end position="496"/>
    </location>
</feature>
<keyword evidence="2" id="KW-0645">Protease</keyword>
<dbReference type="SUPFAM" id="SSF54001">
    <property type="entry name" value="Cysteine proteinases"/>
    <property type="match status" value="1"/>
</dbReference>
<name>A0ABP4YFH7_9ACTN</name>
<dbReference type="Gene3D" id="3.90.1720.10">
    <property type="entry name" value="endopeptidase domain like (from Nostoc punctiforme)"/>
    <property type="match status" value="1"/>
</dbReference>
<evidence type="ECO:0000256" key="3">
    <source>
        <dbReference type="ARBA" id="ARBA00022801"/>
    </source>
</evidence>
<feature type="compositionally biased region" description="Basic residues" evidence="5">
    <location>
        <begin position="1"/>
        <end position="11"/>
    </location>
</feature>
<protein>
    <recommendedName>
        <fullName evidence="7">NlpC/P60 domain-containing protein</fullName>
    </recommendedName>
</protein>
<evidence type="ECO:0000256" key="6">
    <source>
        <dbReference type="SAM" id="SignalP"/>
    </source>
</evidence>
<feature type="signal peptide" evidence="6">
    <location>
        <begin position="1"/>
        <end position="36"/>
    </location>
</feature>
<dbReference type="InterPro" id="IPR000064">
    <property type="entry name" value="NLP_P60_dom"/>
</dbReference>
<feature type="region of interest" description="Disordered" evidence="5">
    <location>
        <begin position="457"/>
        <end position="559"/>
    </location>
</feature>
<dbReference type="InterPro" id="IPR051794">
    <property type="entry name" value="PG_Endopeptidase_C40"/>
</dbReference>
<evidence type="ECO:0000259" key="7">
    <source>
        <dbReference type="PROSITE" id="PS51935"/>
    </source>
</evidence>
<gene>
    <name evidence="8" type="ORF">GCM10009682_40150</name>
</gene>
<dbReference type="PANTHER" id="PTHR47359:SF3">
    <property type="entry name" value="NLP_P60 DOMAIN-CONTAINING PROTEIN-RELATED"/>
    <property type="match status" value="1"/>
</dbReference>
<evidence type="ECO:0000313" key="9">
    <source>
        <dbReference type="Proteomes" id="UP001500218"/>
    </source>
</evidence>
<evidence type="ECO:0000256" key="1">
    <source>
        <dbReference type="ARBA" id="ARBA00007074"/>
    </source>
</evidence>
<evidence type="ECO:0000256" key="4">
    <source>
        <dbReference type="ARBA" id="ARBA00022807"/>
    </source>
</evidence>
<feature type="compositionally biased region" description="Low complexity" evidence="5">
    <location>
        <begin position="76"/>
        <end position="85"/>
    </location>
</feature>
<keyword evidence="4" id="KW-0788">Thiol protease</keyword>
<feature type="region of interest" description="Disordered" evidence="5">
    <location>
        <begin position="1"/>
        <end position="94"/>
    </location>
</feature>
<dbReference type="Pfam" id="PF00877">
    <property type="entry name" value="NLPC_P60"/>
    <property type="match status" value="1"/>
</dbReference>
<evidence type="ECO:0000256" key="5">
    <source>
        <dbReference type="SAM" id="MobiDB-lite"/>
    </source>
</evidence>
<keyword evidence="3" id="KW-0378">Hydrolase</keyword>
<dbReference type="Proteomes" id="UP001500218">
    <property type="component" value="Unassembled WGS sequence"/>
</dbReference>
<comment type="similarity">
    <text evidence="1">Belongs to the peptidase C40 family.</text>
</comment>
<evidence type="ECO:0000313" key="8">
    <source>
        <dbReference type="EMBL" id="GAA1815000.1"/>
    </source>
</evidence>
<feature type="compositionally biased region" description="Low complexity" evidence="5">
    <location>
        <begin position="17"/>
        <end position="27"/>
    </location>
</feature>